<feature type="compositionally biased region" description="Basic and acidic residues" evidence="1">
    <location>
        <begin position="142"/>
        <end position="151"/>
    </location>
</feature>
<dbReference type="Proteomes" id="UP000248484">
    <property type="component" value="Chromosome 3"/>
</dbReference>
<feature type="region of interest" description="Disordered" evidence="1">
    <location>
        <begin position="130"/>
        <end position="310"/>
    </location>
</feature>
<dbReference type="GeneID" id="114485964"/>
<dbReference type="InParanoid" id="A0A455BIL1"/>
<proteinExistence type="predicted"/>
<keyword evidence="2" id="KW-1185">Reference proteome</keyword>
<feature type="region of interest" description="Disordered" evidence="1">
    <location>
        <begin position="25"/>
        <end position="85"/>
    </location>
</feature>
<gene>
    <name evidence="3" type="primary">LOC114485964</name>
</gene>
<protein>
    <submittedName>
        <fullName evidence="3">Uncharacterized protein</fullName>
    </submittedName>
</protein>
<name>A0A455BIL1_PHYMC</name>
<organism evidence="2 3">
    <name type="scientific">Physeter macrocephalus</name>
    <name type="common">Sperm whale</name>
    <name type="synonym">Physeter catodon</name>
    <dbReference type="NCBI Taxonomy" id="9755"/>
    <lineage>
        <taxon>Eukaryota</taxon>
        <taxon>Metazoa</taxon>
        <taxon>Chordata</taxon>
        <taxon>Craniata</taxon>
        <taxon>Vertebrata</taxon>
        <taxon>Euteleostomi</taxon>
        <taxon>Mammalia</taxon>
        <taxon>Eutheria</taxon>
        <taxon>Laurasiatheria</taxon>
        <taxon>Artiodactyla</taxon>
        <taxon>Whippomorpha</taxon>
        <taxon>Cetacea</taxon>
        <taxon>Odontoceti</taxon>
        <taxon>Physeteridae</taxon>
        <taxon>Physeter</taxon>
    </lineage>
</organism>
<feature type="compositionally biased region" description="Basic residues" evidence="1">
    <location>
        <begin position="130"/>
        <end position="141"/>
    </location>
</feature>
<sequence>MGRRCFLSSSRISGFGDTGSMSTFVSPAPSFIQGRSTAGRLGAAPRRRTGHRPGSLVGESEAKRAHRAGPRTSRSEQRGGRGASCPVAAGKWSLSRFPVPKSAWDCVYNPKRACRAGSTQRTVTMAIRSKRYFSHMRHHRETRWQSRDRSPTLRPSSSPVHTRPPASGPTGLRCHRLSKPAHQSVRLRPQGEDHRDPVTQGQEPPVDRAPAAVPKGQGPAPRGSPQPSLTPDDPRRGRAGGVDTCFQDGTSSLQLPPGWVGGRGSGALGDAAPCRVQRRSQGRPLRAPSAPPPPARCLGGVPRAVPSRSP</sequence>
<evidence type="ECO:0000256" key="1">
    <source>
        <dbReference type="SAM" id="MobiDB-lite"/>
    </source>
</evidence>
<dbReference type="KEGG" id="pcad:114485964"/>
<accession>A0A455BIL1</accession>
<reference evidence="3" key="1">
    <citation type="submission" date="2025-08" db="UniProtKB">
        <authorList>
            <consortium name="RefSeq"/>
        </authorList>
    </citation>
    <scope>IDENTIFICATION</scope>
    <source>
        <tissue evidence="3">Muscle</tissue>
    </source>
</reference>
<dbReference type="AlphaFoldDB" id="A0A455BIL1"/>
<dbReference type="RefSeq" id="XP_028343776.1">
    <property type="nucleotide sequence ID" value="XM_028487975.1"/>
</dbReference>
<evidence type="ECO:0000313" key="2">
    <source>
        <dbReference type="Proteomes" id="UP000248484"/>
    </source>
</evidence>
<evidence type="ECO:0000313" key="3">
    <source>
        <dbReference type="RefSeq" id="XP_028343776.1"/>
    </source>
</evidence>